<dbReference type="SMART" id="SM00967">
    <property type="entry name" value="SpoU_sub_bind"/>
    <property type="match status" value="1"/>
</dbReference>
<dbReference type="InterPro" id="IPR013123">
    <property type="entry name" value="SpoU_subst-bd"/>
</dbReference>
<comment type="caution">
    <text evidence="4">The sequence shown here is derived from an EMBL/GenBank/DDBJ whole genome shotgun (WGS) entry which is preliminary data.</text>
</comment>
<proteinExistence type="predicted"/>
<dbReference type="GO" id="GO:0032259">
    <property type="term" value="P:methylation"/>
    <property type="evidence" value="ECO:0007669"/>
    <property type="project" value="UniProtKB-KW"/>
</dbReference>
<dbReference type="SUPFAM" id="SSF55315">
    <property type="entry name" value="L30e-like"/>
    <property type="match status" value="1"/>
</dbReference>
<dbReference type="InterPro" id="IPR001537">
    <property type="entry name" value="SpoU_MeTrfase"/>
</dbReference>
<dbReference type="InterPro" id="IPR029026">
    <property type="entry name" value="tRNA_m1G_MTases_N"/>
</dbReference>
<reference evidence="4 5" key="1">
    <citation type="submission" date="2014-02" db="EMBL/GenBank/DDBJ databases">
        <title>Kosmotoga genome sequencing.</title>
        <authorList>
            <person name="Pollo S.M."/>
            <person name="Charchuk R."/>
            <person name="Nesbo C.L."/>
        </authorList>
    </citation>
    <scope>NUCLEOTIDE SEQUENCE [LARGE SCALE GENOMIC DNA]</scope>
    <source>
        <strain evidence="4 5">S304</strain>
    </source>
</reference>
<dbReference type="InterPro" id="IPR029064">
    <property type="entry name" value="Ribosomal_eL30-like_sf"/>
</dbReference>
<dbReference type="InterPro" id="IPR029028">
    <property type="entry name" value="Alpha/beta_knot_MTases"/>
</dbReference>
<evidence type="ECO:0000256" key="2">
    <source>
        <dbReference type="ARBA" id="ARBA00022679"/>
    </source>
</evidence>
<dbReference type="GO" id="GO:0008173">
    <property type="term" value="F:RNA methyltransferase activity"/>
    <property type="evidence" value="ECO:0007669"/>
    <property type="project" value="InterPro"/>
</dbReference>
<evidence type="ECO:0000256" key="1">
    <source>
        <dbReference type="ARBA" id="ARBA00022603"/>
    </source>
</evidence>
<protein>
    <submittedName>
        <fullName evidence="4">RNA methyltransferase</fullName>
    </submittedName>
</protein>
<dbReference type="AlphaFoldDB" id="A0A176K2G5"/>
<dbReference type="InterPro" id="IPR004441">
    <property type="entry name" value="rRNA_MeTrfase_TrmH"/>
</dbReference>
<dbReference type="Pfam" id="PF00588">
    <property type="entry name" value="SpoU_methylase"/>
    <property type="match status" value="1"/>
</dbReference>
<keyword evidence="5" id="KW-1185">Reference proteome</keyword>
<gene>
    <name evidence="4" type="ORF">AT15_07115</name>
</gene>
<dbReference type="STRING" id="1453497.AT15_07115"/>
<organism evidence="4 5">
    <name type="scientific">Kosmotoga arenicorallina S304</name>
    <dbReference type="NCBI Taxonomy" id="1453497"/>
    <lineage>
        <taxon>Bacteria</taxon>
        <taxon>Thermotogati</taxon>
        <taxon>Thermotogota</taxon>
        <taxon>Thermotogae</taxon>
        <taxon>Kosmotogales</taxon>
        <taxon>Kosmotogaceae</taxon>
        <taxon>Kosmotoga</taxon>
    </lineage>
</organism>
<dbReference type="PANTHER" id="PTHR46429">
    <property type="entry name" value="23S RRNA (GUANOSINE-2'-O-)-METHYLTRANSFERASE RLMB"/>
    <property type="match status" value="1"/>
</dbReference>
<dbReference type="PANTHER" id="PTHR46429:SF1">
    <property type="entry name" value="23S RRNA (GUANOSINE-2'-O-)-METHYLTRANSFERASE RLMB"/>
    <property type="match status" value="1"/>
</dbReference>
<dbReference type="PATRIC" id="fig|1453497.3.peg.1417"/>
<evidence type="ECO:0000313" key="5">
    <source>
        <dbReference type="Proteomes" id="UP000077339"/>
    </source>
</evidence>
<feature type="domain" description="RNA 2-O ribose methyltransferase substrate binding" evidence="3">
    <location>
        <begin position="2"/>
        <end position="81"/>
    </location>
</feature>
<evidence type="ECO:0000259" key="3">
    <source>
        <dbReference type="SMART" id="SM00967"/>
    </source>
</evidence>
<dbReference type="Proteomes" id="UP000077339">
    <property type="component" value="Unassembled WGS sequence"/>
</dbReference>
<dbReference type="RefSeq" id="WP_068346251.1">
    <property type="nucleotide sequence ID" value="NZ_JFHK01000004.1"/>
</dbReference>
<dbReference type="CDD" id="cd18103">
    <property type="entry name" value="SpoU-like_RlmB"/>
    <property type="match status" value="1"/>
</dbReference>
<name>A0A176K2G5_9BACT</name>
<dbReference type="GO" id="GO:0006396">
    <property type="term" value="P:RNA processing"/>
    <property type="evidence" value="ECO:0007669"/>
    <property type="project" value="InterPro"/>
</dbReference>
<keyword evidence="1 4" id="KW-0489">Methyltransferase</keyword>
<dbReference type="GO" id="GO:0003723">
    <property type="term" value="F:RNA binding"/>
    <property type="evidence" value="ECO:0007669"/>
    <property type="project" value="InterPro"/>
</dbReference>
<dbReference type="GO" id="GO:0005829">
    <property type="term" value="C:cytosol"/>
    <property type="evidence" value="ECO:0007669"/>
    <property type="project" value="TreeGrafter"/>
</dbReference>
<dbReference type="Pfam" id="PF08032">
    <property type="entry name" value="SpoU_sub_bind"/>
    <property type="match status" value="1"/>
</dbReference>
<dbReference type="SUPFAM" id="SSF75217">
    <property type="entry name" value="alpha/beta knot"/>
    <property type="match status" value="1"/>
</dbReference>
<dbReference type="Gene3D" id="3.30.1330.30">
    <property type="match status" value="1"/>
</dbReference>
<dbReference type="EMBL" id="JFHK01000004">
    <property type="protein sequence ID" value="OAA31258.1"/>
    <property type="molecule type" value="Genomic_DNA"/>
</dbReference>
<dbReference type="OrthoDB" id="9794400at2"/>
<dbReference type="NCBIfam" id="TIGR00186">
    <property type="entry name" value="rRNA_methyl_3"/>
    <property type="match status" value="1"/>
</dbReference>
<sequence length="246" mass="27076">MYLHGRNVLKEILKFPSGNLKIKHILFSDQKNVSPELDQLKKSCIKKGYRVEETSPIKLQNLSHEKKHQGVVIDLKEFPYADFERLLETAGAKAGFSIALLDMVQDPHNLGAIIRTAVAAGIGGLVITEKSSTKVTPAVIKVSTGLAFRLPISIVTNMVRAIEELKKAGFWVYAASMEGTPYYQVNFSKKTAIILGNEGKGIRKLVKTNADYVISIPMESGVDSLNVSASAAILFFELRKQLWGGE</sequence>
<dbReference type="Gene3D" id="3.40.1280.10">
    <property type="match status" value="1"/>
</dbReference>
<keyword evidence="2 4" id="KW-0808">Transferase</keyword>
<accession>A0A176K2G5</accession>
<evidence type="ECO:0000313" key="4">
    <source>
        <dbReference type="EMBL" id="OAA31258.1"/>
    </source>
</evidence>